<reference evidence="2" key="1">
    <citation type="journal article" date="2022" name="bioRxiv">
        <title>Sequencing and chromosome-scale assembly of the giantPleurodeles waltlgenome.</title>
        <authorList>
            <person name="Brown T."/>
            <person name="Elewa A."/>
            <person name="Iarovenko S."/>
            <person name="Subramanian E."/>
            <person name="Araus A.J."/>
            <person name="Petzold A."/>
            <person name="Susuki M."/>
            <person name="Suzuki K.-i.T."/>
            <person name="Hayashi T."/>
            <person name="Toyoda A."/>
            <person name="Oliveira C."/>
            <person name="Osipova E."/>
            <person name="Leigh N.D."/>
            <person name="Simon A."/>
            <person name="Yun M.H."/>
        </authorList>
    </citation>
    <scope>NUCLEOTIDE SEQUENCE</scope>
    <source>
        <strain evidence="2">20211129_DDA</strain>
        <tissue evidence="2">Liver</tissue>
    </source>
</reference>
<protein>
    <submittedName>
        <fullName evidence="2">Uncharacterized protein</fullName>
    </submittedName>
</protein>
<feature type="compositionally biased region" description="Basic and acidic residues" evidence="1">
    <location>
        <begin position="47"/>
        <end position="64"/>
    </location>
</feature>
<evidence type="ECO:0000313" key="2">
    <source>
        <dbReference type="EMBL" id="KAJ1181250.1"/>
    </source>
</evidence>
<evidence type="ECO:0000313" key="3">
    <source>
        <dbReference type="Proteomes" id="UP001066276"/>
    </source>
</evidence>
<gene>
    <name evidence="2" type="ORF">NDU88_006458</name>
</gene>
<proteinExistence type="predicted"/>
<organism evidence="2 3">
    <name type="scientific">Pleurodeles waltl</name>
    <name type="common">Iberian ribbed newt</name>
    <dbReference type="NCBI Taxonomy" id="8319"/>
    <lineage>
        <taxon>Eukaryota</taxon>
        <taxon>Metazoa</taxon>
        <taxon>Chordata</taxon>
        <taxon>Craniata</taxon>
        <taxon>Vertebrata</taxon>
        <taxon>Euteleostomi</taxon>
        <taxon>Amphibia</taxon>
        <taxon>Batrachia</taxon>
        <taxon>Caudata</taxon>
        <taxon>Salamandroidea</taxon>
        <taxon>Salamandridae</taxon>
        <taxon>Pleurodelinae</taxon>
        <taxon>Pleurodeles</taxon>
    </lineage>
</organism>
<dbReference type="Proteomes" id="UP001066276">
    <property type="component" value="Chromosome 3_2"/>
</dbReference>
<dbReference type="EMBL" id="JANPWB010000006">
    <property type="protein sequence ID" value="KAJ1181250.1"/>
    <property type="molecule type" value="Genomic_DNA"/>
</dbReference>
<name>A0AAV7TXQ4_PLEWA</name>
<dbReference type="AlphaFoldDB" id="A0AAV7TXQ4"/>
<evidence type="ECO:0000256" key="1">
    <source>
        <dbReference type="SAM" id="MobiDB-lite"/>
    </source>
</evidence>
<feature type="region of interest" description="Disordered" evidence="1">
    <location>
        <begin position="19"/>
        <end position="70"/>
    </location>
</feature>
<sequence>MPESFGGSEVTPYILQAAIDKRAGGPISPSPKRPLTRMARPPTRLKTGREPGTLRHPGRLDLSHPVDSQS</sequence>
<comment type="caution">
    <text evidence="2">The sequence shown here is derived from an EMBL/GenBank/DDBJ whole genome shotgun (WGS) entry which is preliminary data.</text>
</comment>
<accession>A0AAV7TXQ4</accession>
<keyword evidence="3" id="KW-1185">Reference proteome</keyword>